<keyword evidence="3" id="KW-1185">Reference proteome</keyword>
<dbReference type="SMART" id="SM00530">
    <property type="entry name" value="HTH_XRE"/>
    <property type="match status" value="1"/>
</dbReference>
<dbReference type="SUPFAM" id="SSF47413">
    <property type="entry name" value="lambda repressor-like DNA-binding domains"/>
    <property type="match status" value="1"/>
</dbReference>
<feature type="domain" description="HTH cro/C1-type" evidence="1">
    <location>
        <begin position="5"/>
        <end position="58"/>
    </location>
</feature>
<dbReference type="InterPro" id="IPR001387">
    <property type="entry name" value="Cro/C1-type_HTH"/>
</dbReference>
<sequence length="245" mass="27041">MNDLLRRALADADLTEEDVAARIGIDLKTVRRWVAGRMPYPRNRRALAGLLGADEADLWPQAALPRVPLPEPPALEILATYPHRWAVPRSVWQQHFESAGREIGILAYAGLFLAEDTGLLRVLLDKAREGVGVRVLLGDPEGSHVSVRGADEGVGESLAAKIRNALVLYRPLCDVESVEIRLHDTVLYNSIYLADEDLLVNPHAYGVTASHAPVMRLRHVRDSDMASVYLDSFERVWTGANPLCG</sequence>
<dbReference type="CDD" id="cd00093">
    <property type="entry name" value="HTH_XRE"/>
    <property type="match status" value="1"/>
</dbReference>
<organism evidence="2 3">
    <name type="scientific">Actinomadura namibiensis</name>
    <dbReference type="NCBI Taxonomy" id="182080"/>
    <lineage>
        <taxon>Bacteria</taxon>
        <taxon>Bacillati</taxon>
        <taxon>Actinomycetota</taxon>
        <taxon>Actinomycetes</taxon>
        <taxon>Streptosporangiales</taxon>
        <taxon>Thermomonosporaceae</taxon>
        <taxon>Actinomadura</taxon>
    </lineage>
</organism>
<dbReference type="PROSITE" id="PS50943">
    <property type="entry name" value="HTH_CROC1"/>
    <property type="match status" value="1"/>
</dbReference>
<accession>A0A7W3LJX0</accession>
<evidence type="ECO:0000313" key="2">
    <source>
        <dbReference type="EMBL" id="MBA8949506.1"/>
    </source>
</evidence>
<dbReference type="AlphaFoldDB" id="A0A7W3LJX0"/>
<dbReference type="Proteomes" id="UP000572680">
    <property type="component" value="Unassembled WGS sequence"/>
</dbReference>
<dbReference type="GO" id="GO:0003677">
    <property type="term" value="F:DNA binding"/>
    <property type="evidence" value="ECO:0007669"/>
    <property type="project" value="InterPro"/>
</dbReference>
<dbReference type="RefSeq" id="WP_182841924.1">
    <property type="nucleotide sequence ID" value="NZ_BAAALP010000013.1"/>
</dbReference>
<dbReference type="InterPro" id="IPR010982">
    <property type="entry name" value="Lambda_DNA-bd_dom_sf"/>
</dbReference>
<comment type="caution">
    <text evidence="2">The sequence shown here is derived from an EMBL/GenBank/DDBJ whole genome shotgun (WGS) entry which is preliminary data.</text>
</comment>
<proteinExistence type="predicted"/>
<dbReference type="EMBL" id="JACJIA010000001">
    <property type="protein sequence ID" value="MBA8949506.1"/>
    <property type="molecule type" value="Genomic_DNA"/>
</dbReference>
<evidence type="ECO:0000313" key="3">
    <source>
        <dbReference type="Proteomes" id="UP000572680"/>
    </source>
</evidence>
<protein>
    <submittedName>
        <fullName evidence="2">Transcriptional regulator with XRE-family HTH domain</fullName>
    </submittedName>
</protein>
<gene>
    <name evidence="2" type="ORF">HNR61_001104</name>
</gene>
<reference evidence="2 3" key="1">
    <citation type="submission" date="2020-08" db="EMBL/GenBank/DDBJ databases">
        <title>Genomic Encyclopedia of Type Strains, Phase IV (KMG-IV): sequencing the most valuable type-strain genomes for metagenomic binning, comparative biology and taxonomic classification.</title>
        <authorList>
            <person name="Goeker M."/>
        </authorList>
    </citation>
    <scope>NUCLEOTIDE SEQUENCE [LARGE SCALE GENOMIC DNA]</scope>
    <source>
        <strain evidence="2 3">DSM 44197</strain>
    </source>
</reference>
<evidence type="ECO:0000259" key="1">
    <source>
        <dbReference type="PROSITE" id="PS50943"/>
    </source>
</evidence>
<name>A0A7W3LJX0_ACTNM</name>